<dbReference type="GO" id="GO:0015628">
    <property type="term" value="P:protein secretion by the type II secretion system"/>
    <property type="evidence" value="ECO:0007669"/>
    <property type="project" value="TreeGrafter"/>
</dbReference>
<dbReference type="GO" id="GO:0015627">
    <property type="term" value="C:type II protein secretion system complex"/>
    <property type="evidence" value="ECO:0007669"/>
    <property type="project" value="TreeGrafter"/>
</dbReference>
<dbReference type="Pfam" id="PF12836">
    <property type="entry name" value="HHH_3"/>
    <property type="match status" value="1"/>
</dbReference>
<reference evidence="2" key="1">
    <citation type="submission" date="2019-02" db="EMBL/GenBank/DDBJ databases">
        <authorList>
            <person name="Gruber-Vodicka R. H."/>
            <person name="Seah K. B. B."/>
        </authorList>
    </citation>
    <scope>NUCLEOTIDE SEQUENCE</scope>
    <source>
        <strain evidence="4">BECK_SA2B12</strain>
        <strain evidence="2">BECK_SA2B15</strain>
        <strain evidence="3">BECK_SA2B20</strain>
    </source>
</reference>
<accession>A0A450UNW5</accession>
<evidence type="ECO:0000313" key="4">
    <source>
        <dbReference type="EMBL" id="VFK01471.1"/>
    </source>
</evidence>
<name>A0A450UNW5_9GAMM</name>
<dbReference type="PANTHER" id="PTHR21180">
    <property type="entry name" value="ENDONUCLEASE/EXONUCLEASE/PHOSPHATASE FAMILY DOMAIN-CONTAINING PROTEIN 1"/>
    <property type="match status" value="1"/>
</dbReference>
<keyword evidence="1" id="KW-0732">Signal</keyword>
<dbReference type="EMBL" id="CAADFI010000070">
    <property type="protein sequence ID" value="VFJ94989.1"/>
    <property type="molecule type" value="Genomic_DNA"/>
</dbReference>
<dbReference type="EMBL" id="CAADFG010000068">
    <property type="protein sequence ID" value="VFJ94215.1"/>
    <property type="molecule type" value="Genomic_DNA"/>
</dbReference>
<dbReference type="EMBL" id="CAADFJ010000067">
    <property type="protein sequence ID" value="VFK01471.1"/>
    <property type="molecule type" value="Genomic_DNA"/>
</dbReference>
<feature type="signal peptide" evidence="1">
    <location>
        <begin position="1"/>
        <end position="21"/>
    </location>
</feature>
<dbReference type="AlphaFoldDB" id="A0A450UNW5"/>
<gene>
    <name evidence="2" type="ORF">BECKH772A_GA0070896_100681</name>
    <name evidence="3" type="ORF">BECKH772B_GA0070898_100701</name>
    <name evidence="4" type="ORF">BECKH772C_GA0070978_100671</name>
</gene>
<dbReference type="PANTHER" id="PTHR21180:SF32">
    <property type="entry name" value="ENDONUCLEASE_EXONUCLEASE_PHOSPHATASE FAMILY DOMAIN-CONTAINING PROTEIN 1"/>
    <property type="match status" value="1"/>
</dbReference>
<sequence length="87" mass="9220">MKMVKRFLLAVLLFLPGLLPAADPINVNTATKSEFMALHGIGPVKAEAIIAARTAGGPFGSLRELADRVKGVGDKFIEANSDKLTVE</sequence>
<evidence type="ECO:0000313" key="2">
    <source>
        <dbReference type="EMBL" id="VFJ94215.1"/>
    </source>
</evidence>
<organism evidence="2">
    <name type="scientific">Candidatus Kentrum eta</name>
    <dbReference type="NCBI Taxonomy" id="2126337"/>
    <lineage>
        <taxon>Bacteria</taxon>
        <taxon>Pseudomonadati</taxon>
        <taxon>Pseudomonadota</taxon>
        <taxon>Gammaproteobacteria</taxon>
        <taxon>Candidatus Kentrum</taxon>
    </lineage>
</organism>
<dbReference type="SUPFAM" id="SSF47781">
    <property type="entry name" value="RuvA domain 2-like"/>
    <property type="match status" value="1"/>
</dbReference>
<dbReference type="InterPro" id="IPR051675">
    <property type="entry name" value="Endo/Exo/Phosphatase_dom_1"/>
</dbReference>
<dbReference type="InterPro" id="IPR010994">
    <property type="entry name" value="RuvA_2-like"/>
</dbReference>
<dbReference type="Gene3D" id="1.10.150.320">
    <property type="entry name" value="Photosystem II 12 kDa extrinsic protein"/>
    <property type="match status" value="1"/>
</dbReference>
<evidence type="ECO:0000256" key="1">
    <source>
        <dbReference type="SAM" id="SignalP"/>
    </source>
</evidence>
<evidence type="ECO:0000313" key="3">
    <source>
        <dbReference type="EMBL" id="VFJ94989.1"/>
    </source>
</evidence>
<feature type="chain" id="PRO_5036354163" evidence="1">
    <location>
        <begin position="22"/>
        <end position="87"/>
    </location>
</feature>
<proteinExistence type="predicted"/>
<protein>
    <submittedName>
        <fullName evidence="2">Competence protein ComEA</fullName>
    </submittedName>
</protein>